<name>A0ABR7WD91_9ACTN</name>
<dbReference type="Proteomes" id="UP000602395">
    <property type="component" value="Unassembled WGS sequence"/>
</dbReference>
<dbReference type="SUPFAM" id="SSF160935">
    <property type="entry name" value="VPA0735-like"/>
    <property type="match status" value="1"/>
</dbReference>
<proteinExistence type="predicted"/>
<evidence type="ECO:0000313" key="3">
    <source>
        <dbReference type="Proteomes" id="UP000602395"/>
    </source>
</evidence>
<dbReference type="PANTHER" id="PTHR36509:SF2">
    <property type="entry name" value="BLL3101 PROTEIN"/>
    <property type="match status" value="1"/>
</dbReference>
<evidence type="ECO:0000313" key="2">
    <source>
        <dbReference type="EMBL" id="MBD1320610.1"/>
    </source>
</evidence>
<dbReference type="InterPro" id="IPR037049">
    <property type="entry name" value="DUF1214_C_sf"/>
</dbReference>
<reference evidence="2 3" key="1">
    <citation type="submission" date="2020-09" db="EMBL/GenBank/DDBJ databases">
        <title>Novel species in genus Gordonia.</title>
        <authorList>
            <person name="Zhang G."/>
        </authorList>
    </citation>
    <scope>NUCLEOTIDE SEQUENCE [LARGE SCALE GENOMIC DNA]</scope>
    <source>
        <strain evidence="2 3">ON-33</strain>
    </source>
</reference>
<accession>A0ABR7WD91</accession>
<dbReference type="InterPro" id="IPR010621">
    <property type="entry name" value="DUF1214"/>
</dbReference>
<feature type="domain" description="DUF1214" evidence="1">
    <location>
        <begin position="1"/>
        <end position="61"/>
    </location>
</feature>
<dbReference type="PANTHER" id="PTHR36509">
    <property type="entry name" value="BLL3101 PROTEIN"/>
    <property type="match status" value="1"/>
</dbReference>
<gene>
    <name evidence="2" type="ORF">IDF66_13565</name>
</gene>
<keyword evidence="3" id="KW-1185">Reference proteome</keyword>
<dbReference type="EMBL" id="JACWMS010000002">
    <property type="protein sequence ID" value="MBD1320610.1"/>
    <property type="molecule type" value="Genomic_DNA"/>
</dbReference>
<protein>
    <submittedName>
        <fullName evidence="2">DUF1214 domain-containing protein</fullName>
    </submittedName>
</protein>
<evidence type="ECO:0000259" key="1">
    <source>
        <dbReference type="Pfam" id="PF06742"/>
    </source>
</evidence>
<dbReference type="Pfam" id="PF06742">
    <property type="entry name" value="DUF1214"/>
    <property type="match status" value="1"/>
</dbReference>
<sequence>MVANPIDRYGVGSLGDDMNYDDDGSLEILLQHEMPPAGATKNWIPTPDGPFNLFLRTYLPGPSFVEQDYVPPAVTRI</sequence>
<dbReference type="RefSeq" id="WP_190267228.1">
    <property type="nucleotide sequence ID" value="NZ_BAABAD010000004.1"/>
</dbReference>
<dbReference type="Gene3D" id="2.60.120.600">
    <property type="entry name" value="Domain of unknown function DUF1214, C-terminal domain"/>
    <property type="match status" value="1"/>
</dbReference>
<comment type="caution">
    <text evidence="2">The sequence shown here is derived from an EMBL/GenBank/DDBJ whole genome shotgun (WGS) entry which is preliminary data.</text>
</comment>
<organism evidence="2 3">
    <name type="scientific">Gordonia hankookensis</name>
    <dbReference type="NCBI Taxonomy" id="589403"/>
    <lineage>
        <taxon>Bacteria</taxon>
        <taxon>Bacillati</taxon>
        <taxon>Actinomycetota</taxon>
        <taxon>Actinomycetes</taxon>
        <taxon>Mycobacteriales</taxon>
        <taxon>Gordoniaceae</taxon>
        <taxon>Gordonia</taxon>
    </lineage>
</organism>